<evidence type="ECO:0000313" key="3">
    <source>
        <dbReference type="Proteomes" id="UP001234178"/>
    </source>
</evidence>
<name>A0ABQ9Z8L6_9CRUS</name>
<dbReference type="Proteomes" id="UP001234178">
    <property type="component" value="Unassembled WGS sequence"/>
</dbReference>
<evidence type="ECO:0000313" key="2">
    <source>
        <dbReference type="EMBL" id="KAK4008845.1"/>
    </source>
</evidence>
<evidence type="ECO:0000256" key="1">
    <source>
        <dbReference type="SAM" id="MobiDB-lite"/>
    </source>
</evidence>
<dbReference type="EMBL" id="JAOYFB010000002">
    <property type="protein sequence ID" value="KAK4008845.1"/>
    <property type="molecule type" value="Genomic_DNA"/>
</dbReference>
<gene>
    <name evidence="2" type="ORF">OUZ56_013971</name>
</gene>
<sequence>MIYFPHHFLFFFVYFYFEPHHTKSTDSRGCVVYCESLCNQNEKEKKINSRIVDCVVLTPLPSIPTTPSPSSFPPFVVQEKKKITSRHPPGGLIRGNFSPSPRPPRQENLSSPHFRRRAVPRQPSHIHTQAAVAN</sequence>
<comment type="caution">
    <text evidence="2">The sequence shown here is derived from an EMBL/GenBank/DDBJ whole genome shotgun (WGS) entry which is preliminary data.</text>
</comment>
<accession>A0ABQ9Z8L6</accession>
<reference evidence="2 3" key="1">
    <citation type="journal article" date="2023" name="Nucleic Acids Res.">
        <title>The hologenome of Daphnia magna reveals possible DNA methylation and microbiome-mediated evolution of the host genome.</title>
        <authorList>
            <person name="Chaturvedi A."/>
            <person name="Li X."/>
            <person name="Dhandapani V."/>
            <person name="Marshall H."/>
            <person name="Kissane S."/>
            <person name="Cuenca-Cambronero M."/>
            <person name="Asole G."/>
            <person name="Calvet F."/>
            <person name="Ruiz-Romero M."/>
            <person name="Marangio P."/>
            <person name="Guigo R."/>
            <person name="Rago D."/>
            <person name="Mirbahai L."/>
            <person name="Eastwood N."/>
            <person name="Colbourne J.K."/>
            <person name="Zhou J."/>
            <person name="Mallon E."/>
            <person name="Orsini L."/>
        </authorList>
    </citation>
    <scope>NUCLEOTIDE SEQUENCE [LARGE SCALE GENOMIC DNA]</scope>
    <source>
        <strain evidence="2">LRV0_1</strain>
    </source>
</reference>
<protein>
    <submittedName>
        <fullName evidence="2">Uncharacterized protein</fullName>
    </submittedName>
</protein>
<feature type="region of interest" description="Disordered" evidence="1">
    <location>
        <begin position="80"/>
        <end position="134"/>
    </location>
</feature>
<keyword evidence="3" id="KW-1185">Reference proteome</keyword>
<proteinExistence type="predicted"/>
<organism evidence="2 3">
    <name type="scientific">Daphnia magna</name>
    <dbReference type="NCBI Taxonomy" id="35525"/>
    <lineage>
        <taxon>Eukaryota</taxon>
        <taxon>Metazoa</taxon>
        <taxon>Ecdysozoa</taxon>
        <taxon>Arthropoda</taxon>
        <taxon>Crustacea</taxon>
        <taxon>Branchiopoda</taxon>
        <taxon>Diplostraca</taxon>
        <taxon>Cladocera</taxon>
        <taxon>Anomopoda</taxon>
        <taxon>Daphniidae</taxon>
        <taxon>Daphnia</taxon>
    </lineage>
</organism>